<name>A0A975BMB7_9BACT</name>
<feature type="region of interest" description="Disordered" evidence="1">
    <location>
        <begin position="119"/>
        <end position="159"/>
    </location>
</feature>
<protein>
    <submittedName>
        <fullName evidence="2">Uncharacterized protein</fullName>
    </submittedName>
</protein>
<evidence type="ECO:0000313" key="2">
    <source>
        <dbReference type="EMBL" id="QTA88118.1"/>
    </source>
</evidence>
<reference evidence="2" key="1">
    <citation type="journal article" date="2021" name="Microb. Physiol.">
        <title>Proteogenomic Insights into the Physiology of Marine, Sulfate-Reducing, Filamentous Desulfonema limicola and Desulfonema magnum.</title>
        <authorList>
            <person name="Schnaars V."/>
            <person name="Wohlbrand L."/>
            <person name="Scheve S."/>
            <person name="Hinrichs C."/>
            <person name="Reinhardt R."/>
            <person name="Rabus R."/>
        </authorList>
    </citation>
    <scope>NUCLEOTIDE SEQUENCE</scope>
    <source>
        <strain evidence="2">4be13</strain>
    </source>
</reference>
<proteinExistence type="predicted"/>
<dbReference type="Proteomes" id="UP000663722">
    <property type="component" value="Chromosome"/>
</dbReference>
<gene>
    <name evidence="2" type="ORF">dnm_041580</name>
</gene>
<accession>A0A975BMB7</accession>
<dbReference type="KEGG" id="dmm:dnm_041580"/>
<keyword evidence="3" id="KW-1185">Reference proteome</keyword>
<dbReference type="EMBL" id="CP061800">
    <property type="protein sequence ID" value="QTA88118.1"/>
    <property type="molecule type" value="Genomic_DNA"/>
</dbReference>
<organism evidence="2 3">
    <name type="scientific">Desulfonema magnum</name>
    <dbReference type="NCBI Taxonomy" id="45655"/>
    <lineage>
        <taxon>Bacteria</taxon>
        <taxon>Pseudomonadati</taxon>
        <taxon>Thermodesulfobacteriota</taxon>
        <taxon>Desulfobacteria</taxon>
        <taxon>Desulfobacterales</taxon>
        <taxon>Desulfococcaceae</taxon>
        <taxon>Desulfonema</taxon>
    </lineage>
</organism>
<dbReference type="AlphaFoldDB" id="A0A975BMB7"/>
<sequence length="201" mass="22467">MKKQKKQKSNAQLIIGALLTGKHLRSRDISEMVLEKEGKKIKIQDVASMLSKISNTEKSDLGYFIKRVKKGNSFTYNMVKEVLKLSEEKAYELTLKIGKDRYTLEQALKEFPSLKKYVKPGARPKSKPQPKKAVVKNTVKKADPPKSKPVKAAKSPAESVMTISKPQDIEKIFAEIIRKVAGVGKADIQVDVAIRIEGSED</sequence>
<dbReference type="RefSeq" id="WP_207683028.1">
    <property type="nucleotide sequence ID" value="NZ_CP061800.1"/>
</dbReference>
<evidence type="ECO:0000313" key="3">
    <source>
        <dbReference type="Proteomes" id="UP000663722"/>
    </source>
</evidence>
<feature type="compositionally biased region" description="Basic residues" evidence="1">
    <location>
        <begin position="119"/>
        <end position="134"/>
    </location>
</feature>
<evidence type="ECO:0000256" key="1">
    <source>
        <dbReference type="SAM" id="MobiDB-lite"/>
    </source>
</evidence>